<proteinExistence type="predicted"/>
<dbReference type="InterPro" id="IPR001584">
    <property type="entry name" value="Integrase_cat-core"/>
</dbReference>
<feature type="domain" description="Integrase catalytic" evidence="2">
    <location>
        <begin position="219"/>
        <end position="318"/>
    </location>
</feature>
<evidence type="ECO:0000259" key="2">
    <source>
        <dbReference type="PROSITE" id="PS50994"/>
    </source>
</evidence>
<dbReference type="PROSITE" id="PS50994">
    <property type="entry name" value="INTEGRASE"/>
    <property type="match status" value="1"/>
</dbReference>
<evidence type="ECO:0000313" key="4">
    <source>
        <dbReference type="Proteomes" id="UP000499080"/>
    </source>
</evidence>
<dbReference type="GO" id="GO:0015074">
    <property type="term" value="P:DNA integration"/>
    <property type="evidence" value="ECO:0007669"/>
    <property type="project" value="InterPro"/>
</dbReference>
<dbReference type="PANTHER" id="PTHR42648:SF24">
    <property type="entry name" value="INTEGRASE CATALYTIC DOMAIN-CONTAINING PROTEIN"/>
    <property type="match status" value="1"/>
</dbReference>
<keyword evidence="1" id="KW-0645">Protease</keyword>
<dbReference type="OrthoDB" id="1433762at2759"/>
<dbReference type="Pfam" id="PF13976">
    <property type="entry name" value="gag_pre-integrs"/>
    <property type="match status" value="1"/>
</dbReference>
<dbReference type="InterPro" id="IPR036397">
    <property type="entry name" value="RNaseH_sf"/>
</dbReference>
<comment type="caution">
    <text evidence="3">The sequence shown here is derived from an EMBL/GenBank/DDBJ whole genome shotgun (WGS) entry which is preliminary data.</text>
</comment>
<dbReference type="GO" id="GO:0003676">
    <property type="term" value="F:nucleic acid binding"/>
    <property type="evidence" value="ECO:0007669"/>
    <property type="project" value="InterPro"/>
</dbReference>
<protein>
    <submittedName>
        <fullName evidence="3">Retrovirus-related Pol polyprotein from transposon TNT 1-94</fullName>
    </submittedName>
</protein>
<sequence length="458" mass="52538">MTYNLNYFDSLSESTENEVIRLGNNVELPVKGKVNVTIKKLIHGKWQEGEIHNVLYVPDLKKNLLSEGVIATKGMKIVKMHDYADIYNCENELVGTAVRSANNLYHMLFRTLTYLEMNISHKNNLKIWHQRTGHKNLKALCELSKRGLIEKLDVSNNEDFFCEGCQFGKQQRFSTNPREYKATKPGELIYGDICGPMSVQSTSKTLFNCVRTNLATNSKHLRVDNGTEYISLHFNDFLNKKGIQLETTAPYTPQQNGRSEKDMRTIVESARSVMYSKELPLYLWVQAVNTATHIYILNRTLTSQAPDSTPHELWTGKSTSLNHLRIFGSEPYMHVPENLRKKLEPNSKKVIFVGYERESKNYRLFDPVAKTIKVLRNVVFNGENSNLRISQPLSTFLFTIDEEDSNTKDSVDEVQDNLLNNLNSDNAGNYGHRPRNNLRVPARYELNVADNVTLQTYE</sequence>
<dbReference type="InterPro" id="IPR012337">
    <property type="entry name" value="RNaseH-like_sf"/>
</dbReference>
<organism evidence="3 4">
    <name type="scientific">Araneus ventricosus</name>
    <name type="common">Orbweaver spider</name>
    <name type="synonym">Epeira ventricosa</name>
    <dbReference type="NCBI Taxonomy" id="182803"/>
    <lineage>
        <taxon>Eukaryota</taxon>
        <taxon>Metazoa</taxon>
        <taxon>Ecdysozoa</taxon>
        <taxon>Arthropoda</taxon>
        <taxon>Chelicerata</taxon>
        <taxon>Arachnida</taxon>
        <taxon>Araneae</taxon>
        <taxon>Araneomorphae</taxon>
        <taxon>Entelegynae</taxon>
        <taxon>Araneoidea</taxon>
        <taxon>Araneidae</taxon>
        <taxon>Araneus</taxon>
    </lineage>
</organism>
<dbReference type="InterPro" id="IPR039537">
    <property type="entry name" value="Retrotran_Ty1/copia-like"/>
</dbReference>
<gene>
    <name evidence="3" type="primary">POLX_1941</name>
    <name evidence="3" type="ORF">AVEN_133603_1</name>
</gene>
<dbReference type="InterPro" id="IPR054722">
    <property type="entry name" value="PolX-like_BBD"/>
</dbReference>
<dbReference type="PANTHER" id="PTHR42648">
    <property type="entry name" value="TRANSPOSASE, PUTATIVE-RELATED"/>
    <property type="match status" value="1"/>
</dbReference>
<accession>A0A4Y2N5T9</accession>
<keyword evidence="1" id="KW-0378">Hydrolase</keyword>
<reference evidence="3 4" key="1">
    <citation type="journal article" date="2019" name="Sci. Rep.">
        <title>Orb-weaving spider Araneus ventricosus genome elucidates the spidroin gene catalogue.</title>
        <authorList>
            <person name="Kono N."/>
            <person name="Nakamura H."/>
            <person name="Ohtoshi R."/>
            <person name="Moran D.A.P."/>
            <person name="Shinohara A."/>
            <person name="Yoshida Y."/>
            <person name="Fujiwara M."/>
            <person name="Mori M."/>
            <person name="Tomita M."/>
            <person name="Arakawa K."/>
        </authorList>
    </citation>
    <scope>NUCLEOTIDE SEQUENCE [LARGE SCALE GENOMIC DNA]</scope>
</reference>
<dbReference type="GO" id="GO:0008233">
    <property type="term" value="F:peptidase activity"/>
    <property type="evidence" value="ECO:0007669"/>
    <property type="project" value="UniProtKB-KW"/>
</dbReference>
<dbReference type="EMBL" id="BGPR01008395">
    <property type="protein sequence ID" value="GBN33537.1"/>
    <property type="molecule type" value="Genomic_DNA"/>
</dbReference>
<dbReference type="Proteomes" id="UP000499080">
    <property type="component" value="Unassembled WGS sequence"/>
</dbReference>
<dbReference type="Pfam" id="PF25597">
    <property type="entry name" value="SH3_retrovirus"/>
    <property type="match status" value="1"/>
</dbReference>
<dbReference type="Gene3D" id="3.30.420.10">
    <property type="entry name" value="Ribonuclease H-like superfamily/Ribonuclease H"/>
    <property type="match status" value="1"/>
</dbReference>
<keyword evidence="4" id="KW-1185">Reference proteome</keyword>
<dbReference type="Pfam" id="PF22936">
    <property type="entry name" value="Pol_BBD"/>
    <property type="match status" value="1"/>
</dbReference>
<evidence type="ECO:0000256" key="1">
    <source>
        <dbReference type="ARBA" id="ARBA00022670"/>
    </source>
</evidence>
<dbReference type="GO" id="GO:0006508">
    <property type="term" value="P:proteolysis"/>
    <property type="evidence" value="ECO:0007669"/>
    <property type="project" value="UniProtKB-KW"/>
</dbReference>
<evidence type="ECO:0000313" key="3">
    <source>
        <dbReference type="EMBL" id="GBN33537.1"/>
    </source>
</evidence>
<dbReference type="AlphaFoldDB" id="A0A4Y2N5T9"/>
<dbReference type="InterPro" id="IPR025724">
    <property type="entry name" value="GAG-pre-integrase_dom"/>
</dbReference>
<dbReference type="SUPFAM" id="SSF53098">
    <property type="entry name" value="Ribonuclease H-like"/>
    <property type="match status" value="1"/>
</dbReference>
<name>A0A4Y2N5T9_ARAVE</name>
<dbReference type="InterPro" id="IPR057670">
    <property type="entry name" value="SH3_retrovirus"/>
</dbReference>